<evidence type="ECO:0000313" key="1">
    <source>
        <dbReference type="EMBL" id="KAF7839776.1"/>
    </source>
</evidence>
<dbReference type="Proteomes" id="UP000634136">
    <property type="component" value="Unassembled WGS sequence"/>
</dbReference>
<gene>
    <name evidence="1" type="ORF">G2W53_008258</name>
</gene>
<protein>
    <submittedName>
        <fullName evidence="1">Uncharacterized protein</fullName>
    </submittedName>
</protein>
<dbReference type="AlphaFoldDB" id="A0A835CFN1"/>
<proteinExistence type="predicted"/>
<reference evidence="1" key="1">
    <citation type="submission" date="2020-09" db="EMBL/GenBank/DDBJ databases">
        <title>Genome-Enabled Discovery of Anthraquinone Biosynthesis in Senna tora.</title>
        <authorList>
            <person name="Kang S.-H."/>
            <person name="Pandey R.P."/>
            <person name="Lee C.-M."/>
            <person name="Sim J.-S."/>
            <person name="Jeong J.-T."/>
            <person name="Choi B.-S."/>
            <person name="Jung M."/>
            <person name="Ginzburg D."/>
            <person name="Zhao K."/>
            <person name="Won S.Y."/>
            <person name="Oh T.-J."/>
            <person name="Yu Y."/>
            <person name="Kim N.-H."/>
            <person name="Lee O.R."/>
            <person name="Lee T.-H."/>
            <person name="Bashyal P."/>
            <person name="Kim T.-S."/>
            <person name="Lee W.-H."/>
            <person name="Kawkins C."/>
            <person name="Kim C.-K."/>
            <person name="Kim J.S."/>
            <person name="Ahn B.O."/>
            <person name="Rhee S.Y."/>
            <person name="Sohng J.K."/>
        </authorList>
    </citation>
    <scope>NUCLEOTIDE SEQUENCE</scope>
    <source>
        <tissue evidence="1">Leaf</tissue>
    </source>
</reference>
<sequence>MSATISVNCSLLGLHLIHQLLDRELHRFPLTLNKERINTIRPWGFQQTYSENRLFEFFHVEGFGTLLEFFYLNTRKVIHRVESKDLISSSLDHSSGMVESGIPIHWQRDFCLQTKEGCDLISYMGGVSPKLQETDGTTLC</sequence>
<name>A0A835CFN1_9FABA</name>
<evidence type="ECO:0000313" key="2">
    <source>
        <dbReference type="Proteomes" id="UP000634136"/>
    </source>
</evidence>
<dbReference type="EMBL" id="JAAIUW010000003">
    <property type="protein sequence ID" value="KAF7839776.1"/>
    <property type="molecule type" value="Genomic_DNA"/>
</dbReference>
<accession>A0A835CFN1</accession>
<organism evidence="1 2">
    <name type="scientific">Senna tora</name>
    <dbReference type="NCBI Taxonomy" id="362788"/>
    <lineage>
        <taxon>Eukaryota</taxon>
        <taxon>Viridiplantae</taxon>
        <taxon>Streptophyta</taxon>
        <taxon>Embryophyta</taxon>
        <taxon>Tracheophyta</taxon>
        <taxon>Spermatophyta</taxon>
        <taxon>Magnoliopsida</taxon>
        <taxon>eudicotyledons</taxon>
        <taxon>Gunneridae</taxon>
        <taxon>Pentapetalae</taxon>
        <taxon>rosids</taxon>
        <taxon>fabids</taxon>
        <taxon>Fabales</taxon>
        <taxon>Fabaceae</taxon>
        <taxon>Caesalpinioideae</taxon>
        <taxon>Cassia clade</taxon>
        <taxon>Senna</taxon>
    </lineage>
</organism>
<keyword evidence="2" id="KW-1185">Reference proteome</keyword>
<comment type="caution">
    <text evidence="1">The sequence shown here is derived from an EMBL/GenBank/DDBJ whole genome shotgun (WGS) entry which is preliminary data.</text>
</comment>